<reference evidence="1 3" key="2">
    <citation type="submission" date="2020-07" db="EMBL/GenBank/DDBJ databases">
        <title>Identification of Halomonas strains.</title>
        <authorList>
            <person name="Xiao Z."/>
            <person name="Shen J."/>
        </authorList>
    </citation>
    <scope>NUCLEOTIDE SEQUENCE [LARGE SCALE GENOMIC DNA]</scope>
    <source>
        <strain evidence="1 3">DSM 17331</strain>
    </source>
</reference>
<dbReference type="EMBL" id="JABFUB010000009">
    <property type="protein sequence ID" value="MCG6662307.1"/>
    <property type="molecule type" value="Genomic_DNA"/>
</dbReference>
<dbReference type="EMBL" id="JACEFT010000013">
    <property type="protein sequence ID" value="MBA2779595.1"/>
    <property type="molecule type" value="Genomic_DNA"/>
</dbReference>
<dbReference type="InterPro" id="IPR011856">
    <property type="entry name" value="tRNA_endonuc-like_dom_sf"/>
</dbReference>
<name>A0A7V9W202_9GAMM</name>
<accession>A0A7V9W202</accession>
<dbReference type="Proteomes" id="UP000518091">
    <property type="component" value="Unassembled WGS sequence"/>
</dbReference>
<dbReference type="AlphaFoldDB" id="A0A7V9W202"/>
<evidence type="ECO:0000313" key="3">
    <source>
        <dbReference type="Proteomes" id="UP000518091"/>
    </source>
</evidence>
<dbReference type="Gene3D" id="3.40.50.10770">
    <property type="entry name" value="Hypothetical protein VC1899 like domain (Restriction endonuclease-like)"/>
    <property type="match status" value="1"/>
</dbReference>
<protein>
    <submittedName>
        <fullName evidence="1">DUF1887 family protein</fullName>
    </submittedName>
</protein>
<evidence type="ECO:0000313" key="1">
    <source>
        <dbReference type="EMBL" id="MBA2779595.1"/>
    </source>
</evidence>
<dbReference type="RefSeq" id="WP_181515071.1">
    <property type="nucleotide sequence ID" value="NZ_JABFUB010000009.1"/>
</dbReference>
<evidence type="ECO:0000313" key="4">
    <source>
        <dbReference type="Proteomes" id="UP000814353"/>
    </source>
</evidence>
<reference evidence="2 4" key="1">
    <citation type="submission" date="2020-05" db="EMBL/GenBank/DDBJ databases">
        <title>Comparative genomic analysis of denitrifying bacteria from Halomonas genus.</title>
        <authorList>
            <person name="Wang L."/>
            <person name="Shao Z."/>
        </authorList>
    </citation>
    <scope>NUCLEOTIDE SEQUENCE [LARGE SCALE GENOMIC DNA]</scope>
    <source>
        <strain evidence="2 4">DSM 17331</strain>
    </source>
</reference>
<organism evidence="1 3">
    <name type="scientific">Billgrantia kenyensis</name>
    <dbReference type="NCBI Taxonomy" id="321266"/>
    <lineage>
        <taxon>Bacteria</taxon>
        <taxon>Pseudomonadati</taxon>
        <taxon>Pseudomonadota</taxon>
        <taxon>Gammaproteobacteria</taxon>
        <taxon>Oceanospirillales</taxon>
        <taxon>Halomonadaceae</taxon>
        <taxon>Billgrantia</taxon>
    </lineage>
</organism>
<keyword evidence="4" id="KW-1185">Reference proteome</keyword>
<dbReference type="Gene3D" id="3.40.1350.10">
    <property type="match status" value="1"/>
</dbReference>
<proteinExistence type="predicted"/>
<sequence length="419" mass="46176">MPHLHVALVTERPEKCLIPILQLRPQRIVLVPCRASAQAAERVAILLRHEMPTDTEIETRASLAIDDPRQCAAYANSLADYLQRQQFDNSSLLVTLDVSGCSTLTALLLQHAMRRCAPDWLYVDTQVGALYRMAGDVADCEPEVLAMEPVLDIDRYLQANGYKRVRALSDGGSWQAACQRRRSLTQYLAHHADRLAGLLGELHGMVHGEGGALATPDPHNGPELRPGADRQQLHATPRFPATDALTALSEAGMLEWKSDTPRQLSLTSPQGAFYVGGGWLTEYTWLSAREAGLSQLSAAAHLLDLRGQHNADPVVTDCLAVERNQLLFVESLIARPGAEACIEQGLKRLHGMLNHSAGLSATRVLLACGEFDKSRRRLTELQRLQGLRVEVVETAELRRLPTLLAKWKEQGKWPDSPGL</sequence>
<comment type="caution">
    <text evidence="1">The sequence shown here is derived from an EMBL/GenBank/DDBJ whole genome shotgun (WGS) entry which is preliminary data.</text>
</comment>
<dbReference type="GO" id="GO:0003676">
    <property type="term" value="F:nucleic acid binding"/>
    <property type="evidence" value="ECO:0007669"/>
    <property type="project" value="InterPro"/>
</dbReference>
<gene>
    <name evidence="1" type="ORF">H1D44_11895</name>
    <name evidence="2" type="ORF">HOP48_12220</name>
</gene>
<evidence type="ECO:0000313" key="2">
    <source>
        <dbReference type="EMBL" id="MCG6662307.1"/>
    </source>
</evidence>
<dbReference type="Proteomes" id="UP000814353">
    <property type="component" value="Unassembled WGS sequence"/>
</dbReference>